<organism evidence="1 2">
    <name type="scientific">Podospora aff. communis PSN243</name>
    <dbReference type="NCBI Taxonomy" id="3040156"/>
    <lineage>
        <taxon>Eukaryota</taxon>
        <taxon>Fungi</taxon>
        <taxon>Dikarya</taxon>
        <taxon>Ascomycota</taxon>
        <taxon>Pezizomycotina</taxon>
        <taxon>Sordariomycetes</taxon>
        <taxon>Sordariomycetidae</taxon>
        <taxon>Sordariales</taxon>
        <taxon>Podosporaceae</taxon>
        <taxon>Podospora</taxon>
    </lineage>
</organism>
<dbReference type="AlphaFoldDB" id="A0AAV9GT82"/>
<name>A0AAV9GT82_9PEZI</name>
<keyword evidence="2" id="KW-1185">Reference proteome</keyword>
<proteinExistence type="predicted"/>
<reference evidence="1" key="1">
    <citation type="journal article" date="2023" name="Mol. Phylogenet. Evol.">
        <title>Genome-scale phylogeny and comparative genomics of the fungal order Sordariales.</title>
        <authorList>
            <person name="Hensen N."/>
            <person name="Bonometti L."/>
            <person name="Westerberg I."/>
            <person name="Brannstrom I.O."/>
            <person name="Guillou S."/>
            <person name="Cros-Aarteil S."/>
            <person name="Calhoun S."/>
            <person name="Haridas S."/>
            <person name="Kuo A."/>
            <person name="Mondo S."/>
            <person name="Pangilinan J."/>
            <person name="Riley R."/>
            <person name="LaButti K."/>
            <person name="Andreopoulos B."/>
            <person name="Lipzen A."/>
            <person name="Chen C."/>
            <person name="Yan M."/>
            <person name="Daum C."/>
            <person name="Ng V."/>
            <person name="Clum A."/>
            <person name="Steindorff A."/>
            <person name="Ohm R.A."/>
            <person name="Martin F."/>
            <person name="Silar P."/>
            <person name="Natvig D.O."/>
            <person name="Lalanne C."/>
            <person name="Gautier V."/>
            <person name="Ament-Velasquez S.L."/>
            <person name="Kruys A."/>
            <person name="Hutchinson M.I."/>
            <person name="Powell A.J."/>
            <person name="Barry K."/>
            <person name="Miller A.N."/>
            <person name="Grigoriev I.V."/>
            <person name="Debuchy R."/>
            <person name="Gladieux P."/>
            <person name="Hiltunen Thoren M."/>
            <person name="Johannesson H."/>
        </authorList>
    </citation>
    <scope>NUCLEOTIDE SEQUENCE</scope>
    <source>
        <strain evidence="1">PSN243</strain>
    </source>
</reference>
<comment type="caution">
    <text evidence="1">The sequence shown here is derived from an EMBL/GenBank/DDBJ whole genome shotgun (WGS) entry which is preliminary data.</text>
</comment>
<dbReference type="Proteomes" id="UP001321760">
    <property type="component" value="Unassembled WGS sequence"/>
</dbReference>
<sequence>MGQPRKRVRAVLTSRLLQAAMALSVIPLVTNILLLLTGRYQAPDPVRPGTQRIGLSSLSIASFNGIIPSSTSHSYLVHIQLFPNAVTWSYPTSPDPKTTSGILQSGFSSSMDTYALIQRLPCILSLPRSDTVCLSEPQSSTAGSIKPRCLP</sequence>
<dbReference type="EMBL" id="MU865929">
    <property type="protein sequence ID" value="KAK4451199.1"/>
    <property type="molecule type" value="Genomic_DNA"/>
</dbReference>
<reference evidence="1" key="2">
    <citation type="submission" date="2023-05" db="EMBL/GenBank/DDBJ databases">
        <authorList>
            <consortium name="Lawrence Berkeley National Laboratory"/>
            <person name="Steindorff A."/>
            <person name="Hensen N."/>
            <person name="Bonometti L."/>
            <person name="Westerberg I."/>
            <person name="Brannstrom I.O."/>
            <person name="Guillou S."/>
            <person name="Cros-Aarteil S."/>
            <person name="Calhoun S."/>
            <person name="Haridas S."/>
            <person name="Kuo A."/>
            <person name="Mondo S."/>
            <person name="Pangilinan J."/>
            <person name="Riley R."/>
            <person name="Labutti K."/>
            <person name="Andreopoulos B."/>
            <person name="Lipzen A."/>
            <person name="Chen C."/>
            <person name="Yanf M."/>
            <person name="Daum C."/>
            <person name="Ng V."/>
            <person name="Clum A."/>
            <person name="Ohm R."/>
            <person name="Martin F."/>
            <person name="Silar P."/>
            <person name="Natvig D."/>
            <person name="Lalanne C."/>
            <person name="Gautier V."/>
            <person name="Ament-Velasquez S.L."/>
            <person name="Kruys A."/>
            <person name="Hutchinson M.I."/>
            <person name="Powell A.J."/>
            <person name="Barry K."/>
            <person name="Miller A.N."/>
            <person name="Grigoriev I.V."/>
            <person name="Debuchy R."/>
            <person name="Gladieux P."/>
            <person name="Thoren M.H."/>
            <person name="Johannesson H."/>
        </authorList>
    </citation>
    <scope>NUCLEOTIDE SEQUENCE</scope>
    <source>
        <strain evidence="1">PSN243</strain>
    </source>
</reference>
<evidence type="ECO:0000313" key="2">
    <source>
        <dbReference type="Proteomes" id="UP001321760"/>
    </source>
</evidence>
<protein>
    <submittedName>
        <fullName evidence="1">Uncharacterized protein</fullName>
    </submittedName>
</protein>
<gene>
    <name evidence="1" type="ORF">QBC34DRAFT_458734</name>
</gene>
<accession>A0AAV9GT82</accession>
<evidence type="ECO:0000313" key="1">
    <source>
        <dbReference type="EMBL" id="KAK4451199.1"/>
    </source>
</evidence>